<reference evidence="3" key="1">
    <citation type="submission" date="2022-03" db="EMBL/GenBank/DDBJ databases">
        <authorList>
            <person name="Brunel B."/>
        </authorList>
    </citation>
    <scope>NUCLEOTIDE SEQUENCE</scope>
    <source>
        <strain evidence="3">STM4922sample</strain>
    </source>
</reference>
<dbReference type="Proteomes" id="UP001152604">
    <property type="component" value="Unassembled WGS sequence"/>
</dbReference>
<comment type="caution">
    <text evidence="3">The sequence shown here is derived from an EMBL/GenBank/DDBJ whole genome shotgun (WGS) entry which is preliminary data.</text>
</comment>
<gene>
    <name evidence="3" type="ORF">MES4922_90057</name>
</gene>
<dbReference type="InterPro" id="IPR011010">
    <property type="entry name" value="DNA_brk_join_enz"/>
</dbReference>
<dbReference type="Gene3D" id="1.10.443.10">
    <property type="entry name" value="Intergrase catalytic core"/>
    <property type="match status" value="1"/>
</dbReference>
<name>A0ABN8KCW8_9HYPH</name>
<evidence type="ECO:0000313" key="3">
    <source>
        <dbReference type="EMBL" id="CAH2408097.1"/>
    </source>
</evidence>
<organism evidence="3 4">
    <name type="scientific">Mesorhizobium ventifaucium</name>
    <dbReference type="NCBI Taxonomy" id="666020"/>
    <lineage>
        <taxon>Bacteria</taxon>
        <taxon>Pseudomonadati</taxon>
        <taxon>Pseudomonadota</taxon>
        <taxon>Alphaproteobacteria</taxon>
        <taxon>Hyphomicrobiales</taxon>
        <taxon>Phyllobacteriaceae</taxon>
        <taxon>Mesorhizobium</taxon>
    </lineage>
</organism>
<evidence type="ECO:0000313" key="4">
    <source>
        <dbReference type="Proteomes" id="UP001152604"/>
    </source>
</evidence>
<accession>A0ABN8KCW8</accession>
<proteinExistence type="predicted"/>
<keyword evidence="1" id="KW-0233">DNA recombination</keyword>
<dbReference type="Pfam" id="PF00589">
    <property type="entry name" value="Phage_integrase"/>
    <property type="match status" value="1"/>
</dbReference>
<evidence type="ECO:0000259" key="2">
    <source>
        <dbReference type="Pfam" id="PF00589"/>
    </source>
</evidence>
<dbReference type="SUPFAM" id="SSF56349">
    <property type="entry name" value="DNA breaking-rejoining enzymes"/>
    <property type="match status" value="1"/>
</dbReference>
<dbReference type="InterPro" id="IPR002104">
    <property type="entry name" value="Integrase_catalytic"/>
</dbReference>
<dbReference type="EMBL" id="CAKXZS010000089">
    <property type="protein sequence ID" value="CAH2408097.1"/>
    <property type="molecule type" value="Genomic_DNA"/>
</dbReference>
<feature type="domain" description="Tyr recombinase" evidence="2">
    <location>
        <begin position="43"/>
        <end position="112"/>
    </location>
</feature>
<keyword evidence="4" id="KW-1185">Reference proteome</keyword>
<protein>
    <recommendedName>
        <fullName evidence="2">Tyr recombinase domain-containing protein</fullName>
    </recommendedName>
</protein>
<dbReference type="InterPro" id="IPR013762">
    <property type="entry name" value="Integrase-like_cat_sf"/>
</dbReference>
<sequence length="238" mass="26311">MVRRRGASVRGTPSGVEVELPILPQLRATIDASACGDLTFLTSEWGKPFTVNSLGNKMRDWCDQAELPHCTLHGLRKAGATIAAENGATDEQLMAIFGWTTKQQTTHYTRRRNAAGWLDRPPISWLFRNKSGRNCPTEKVDDKEWDKNQKKVRQINTGIKVVVPLAGIEPALLAELDFESSASTNSAIGAQAGRPGWARTIRLEARSSTGQFRGCGLRSGLAFRFREATAIVRREKSF</sequence>
<evidence type="ECO:0000256" key="1">
    <source>
        <dbReference type="ARBA" id="ARBA00023172"/>
    </source>
</evidence>